<name>A0A918KFT8_9ACTN</name>
<keyword evidence="10" id="KW-1185">Reference proteome</keyword>
<dbReference type="FunFam" id="1.10.630.10:FF:000018">
    <property type="entry name" value="Cytochrome P450 monooxygenase"/>
    <property type="match status" value="1"/>
</dbReference>
<evidence type="ECO:0000313" key="10">
    <source>
        <dbReference type="Proteomes" id="UP000619244"/>
    </source>
</evidence>
<dbReference type="PANTHER" id="PTHR46696">
    <property type="entry name" value="P450, PUTATIVE (EUROFUNG)-RELATED"/>
    <property type="match status" value="1"/>
</dbReference>
<dbReference type="EMBL" id="BMVU01000003">
    <property type="protein sequence ID" value="GGX60770.1"/>
    <property type="molecule type" value="Genomic_DNA"/>
</dbReference>
<comment type="caution">
    <text evidence="9">The sequence shown here is derived from an EMBL/GenBank/DDBJ whole genome shotgun (WGS) entry which is preliminary data.</text>
</comment>
<keyword evidence="4 7" id="KW-0560">Oxidoreductase</keyword>
<dbReference type="RefSeq" id="WP_190189275.1">
    <property type="nucleotide sequence ID" value="NZ_BMVU01000003.1"/>
</dbReference>
<gene>
    <name evidence="9" type="ORF">GCM10010358_14160</name>
</gene>
<dbReference type="Proteomes" id="UP000619244">
    <property type="component" value="Unassembled WGS sequence"/>
</dbReference>
<reference evidence="9" key="2">
    <citation type="submission" date="2020-09" db="EMBL/GenBank/DDBJ databases">
        <authorList>
            <person name="Sun Q."/>
            <person name="Ohkuma M."/>
        </authorList>
    </citation>
    <scope>NUCLEOTIDE SEQUENCE</scope>
    <source>
        <strain evidence="9">JCM 4790</strain>
    </source>
</reference>
<dbReference type="SUPFAM" id="SSF48264">
    <property type="entry name" value="Cytochrome P450"/>
    <property type="match status" value="1"/>
</dbReference>
<dbReference type="PROSITE" id="PS00086">
    <property type="entry name" value="CYTOCHROME_P450"/>
    <property type="match status" value="1"/>
</dbReference>
<evidence type="ECO:0000256" key="4">
    <source>
        <dbReference type="ARBA" id="ARBA00023002"/>
    </source>
</evidence>
<dbReference type="GO" id="GO:0020037">
    <property type="term" value="F:heme binding"/>
    <property type="evidence" value="ECO:0007669"/>
    <property type="project" value="InterPro"/>
</dbReference>
<dbReference type="GO" id="GO:0005506">
    <property type="term" value="F:iron ion binding"/>
    <property type="evidence" value="ECO:0007669"/>
    <property type="project" value="InterPro"/>
</dbReference>
<dbReference type="InterPro" id="IPR001128">
    <property type="entry name" value="Cyt_P450"/>
</dbReference>
<protein>
    <submittedName>
        <fullName evidence="9">Cytochrome P450 hydroxylase</fullName>
    </submittedName>
</protein>
<dbReference type="Gene3D" id="1.10.630.10">
    <property type="entry name" value="Cytochrome P450"/>
    <property type="match status" value="1"/>
</dbReference>
<comment type="similarity">
    <text evidence="1 7">Belongs to the cytochrome P450 family.</text>
</comment>
<proteinExistence type="inferred from homology"/>
<dbReference type="InterPro" id="IPR036396">
    <property type="entry name" value="Cyt_P450_sf"/>
</dbReference>
<evidence type="ECO:0000256" key="6">
    <source>
        <dbReference type="ARBA" id="ARBA00023033"/>
    </source>
</evidence>
<dbReference type="GO" id="GO:0004497">
    <property type="term" value="F:monooxygenase activity"/>
    <property type="evidence" value="ECO:0007669"/>
    <property type="project" value="UniProtKB-KW"/>
</dbReference>
<evidence type="ECO:0000313" key="9">
    <source>
        <dbReference type="EMBL" id="GGX60770.1"/>
    </source>
</evidence>
<keyword evidence="6 7" id="KW-0503">Monooxygenase</keyword>
<keyword evidence="5 7" id="KW-0408">Iron</keyword>
<evidence type="ECO:0000256" key="3">
    <source>
        <dbReference type="ARBA" id="ARBA00022723"/>
    </source>
</evidence>
<dbReference type="Pfam" id="PF00067">
    <property type="entry name" value="p450"/>
    <property type="match status" value="2"/>
</dbReference>
<evidence type="ECO:0000256" key="1">
    <source>
        <dbReference type="ARBA" id="ARBA00010617"/>
    </source>
</evidence>
<dbReference type="AlphaFoldDB" id="A0A918KFT8"/>
<dbReference type="PRINTS" id="PR00359">
    <property type="entry name" value="BP450"/>
</dbReference>
<evidence type="ECO:0000256" key="8">
    <source>
        <dbReference type="SAM" id="MobiDB-lite"/>
    </source>
</evidence>
<dbReference type="InterPro" id="IPR017972">
    <property type="entry name" value="Cyt_P450_CS"/>
</dbReference>
<organism evidence="9 10">
    <name type="scientific">Streptomyces minutiscleroticus</name>
    <dbReference type="NCBI Taxonomy" id="68238"/>
    <lineage>
        <taxon>Bacteria</taxon>
        <taxon>Bacillati</taxon>
        <taxon>Actinomycetota</taxon>
        <taxon>Actinomycetes</taxon>
        <taxon>Kitasatosporales</taxon>
        <taxon>Streptomycetaceae</taxon>
        <taxon>Streptomyces</taxon>
    </lineage>
</organism>
<sequence length="425" mass="47360">MTQTQEQGTADETARAVDAASRGCPVYRSNPHPLYRHLREASPVSRLTPPHGVDSYLITRYEDAKAALADPRISKDMYAAVDAYRSVFGDSSIALDDNMLFADPPKHTRLRRLVNRAFVPRRIEALRPRVQEITDALLDRFTTLEPVDLLSDFAFPLPLQVICELIGVPESERQKAQQLCSVVARTGFSKKDKARLAEAENGLREYFEDLIARKRKRPEDDLLSVLVQTRDEQDSLTDGELLSTLWVLLFAGHKTTAYLIGNAVHTLLTHPDQLQQVVTSPELLPNAVEEIIRFEGSVENATFRHALEDITVAGTLIPKGSLVQIAITSANRDAASFERPDTFDITRPGVQSSHLGFGTGPHYCIGAPLARMEMQIALASLFRRFPRISLARPAEEAEWLTVPFPAFRGLTRLPVMLDPSETPTD</sequence>
<dbReference type="PANTHER" id="PTHR46696:SF1">
    <property type="entry name" value="CYTOCHROME P450 YJIB-RELATED"/>
    <property type="match status" value="1"/>
</dbReference>
<feature type="region of interest" description="Disordered" evidence="8">
    <location>
        <begin position="1"/>
        <end position="25"/>
    </location>
</feature>
<keyword evidence="3 7" id="KW-0479">Metal-binding</keyword>
<evidence type="ECO:0000256" key="5">
    <source>
        <dbReference type="ARBA" id="ARBA00023004"/>
    </source>
</evidence>
<evidence type="ECO:0000256" key="2">
    <source>
        <dbReference type="ARBA" id="ARBA00022617"/>
    </source>
</evidence>
<accession>A0A918KFT8</accession>
<evidence type="ECO:0000256" key="7">
    <source>
        <dbReference type="RuleBase" id="RU000461"/>
    </source>
</evidence>
<dbReference type="GO" id="GO:0016705">
    <property type="term" value="F:oxidoreductase activity, acting on paired donors, with incorporation or reduction of molecular oxygen"/>
    <property type="evidence" value="ECO:0007669"/>
    <property type="project" value="InterPro"/>
</dbReference>
<reference evidence="9" key="1">
    <citation type="journal article" date="2014" name="Int. J. Syst. Evol. Microbiol.">
        <title>Complete genome sequence of Corynebacterium casei LMG S-19264T (=DSM 44701T), isolated from a smear-ripened cheese.</title>
        <authorList>
            <consortium name="US DOE Joint Genome Institute (JGI-PGF)"/>
            <person name="Walter F."/>
            <person name="Albersmeier A."/>
            <person name="Kalinowski J."/>
            <person name="Ruckert C."/>
        </authorList>
    </citation>
    <scope>NUCLEOTIDE SEQUENCE</scope>
    <source>
        <strain evidence="9">JCM 4790</strain>
    </source>
</reference>
<dbReference type="InterPro" id="IPR002397">
    <property type="entry name" value="Cyt_P450_B"/>
</dbReference>
<keyword evidence="2 7" id="KW-0349">Heme</keyword>
<dbReference type="CDD" id="cd11029">
    <property type="entry name" value="CYP107-like"/>
    <property type="match status" value="1"/>
</dbReference>
<feature type="compositionally biased region" description="Polar residues" evidence="8">
    <location>
        <begin position="1"/>
        <end position="10"/>
    </location>
</feature>